<comment type="similarity">
    <text evidence="1 2">Belongs to the casein kinase 2 subunit beta family.</text>
</comment>
<comment type="subunit">
    <text evidence="2">Tetramer of two alpha and two beta subunits.</text>
</comment>
<dbReference type="VEuPathDB" id="TrichDB:TVAG_499540"/>
<dbReference type="eggNOG" id="KOG3092">
    <property type="taxonomic scope" value="Eukaryota"/>
</dbReference>
<dbReference type="Gene3D" id="2.20.25.20">
    <property type="match status" value="1"/>
</dbReference>
<reference evidence="3" key="1">
    <citation type="submission" date="2006-10" db="EMBL/GenBank/DDBJ databases">
        <authorList>
            <person name="Amadeo P."/>
            <person name="Zhao Q."/>
            <person name="Wortman J."/>
            <person name="Fraser-Liggett C."/>
            <person name="Carlton J."/>
        </authorList>
    </citation>
    <scope>NUCLEOTIDE SEQUENCE</scope>
    <source>
        <strain evidence="3">G3</strain>
    </source>
</reference>
<keyword evidence="4" id="KW-1185">Reference proteome</keyword>
<dbReference type="PANTHER" id="PTHR11740:SF0">
    <property type="entry name" value="CASEIN KINASE II SUBUNIT BETA"/>
    <property type="match status" value="1"/>
</dbReference>
<dbReference type="InterPro" id="IPR035991">
    <property type="entry name" value="Casein_kinase_II_beta-like"/>
</dbReference>
<gene>
    <name evidence="3" type="ORF">TVAG_499540</name>
</gene>
<dbReference type="AlphaFoldDB" id="A2EIP1"/>
<dbReference type="PRINTS" id="PR00472">
    <property type="entry name" value="CASNKINASEII"/>
</dbReference>
<name>A2EIP1_TRIV3</name>
<proteinExistence type="inferred from homology"/>
<dbReference type="VEuPathDB" id="TrichDB:TVAGG3_0960050"/>
<accession>A2EIP1</accession>
<dbReference type="InterPro" id="IPR000704">
    <property type="entry name" value="Casein_kinase_II_reg-sub"/>
</dbReference>
<dbReference type="FunFam" id="2.20.25.20:FF:000001">
    <property type="entry name" value="Casein kinase II subunit beta"/>
    <property type="match status" value="1"/>
</dbReference>
<dbReference type="GO" id="GO:0019887">
    <property type="term" value="F:protein kinase regulator activity"/>
    <property type="evidence" value="ECO:0000318"/>
    <property type="project" value="GO_Central"/>
</dbReference>
<dbReference type="STRING" id="5722.A2EIP1"/>
<sequence length="230" mass="26344">MFLFDGAITKPPKQKPVMTSINDESDMSSCEWINEFIAQSDWITYVDEAYLNDNFNLYGLNSIIEGYSEVVKFLRGQFYELPPGMTTKQLLKEAEKLYTLIHARFLLTYAGVKKVKKKYESGIFGQCPRVACNHHNLLPIGMTPSYGEEKVKVYCPCCHDIYNTNQQLDGALFGPYFPHFLLQGSHDKIQFAEVKQNPQTYLGISIEPKATFGGFQNLIFKDDDEDFVEK</sequence>
<dbReference type="OrthoDB" id="2275560at2759"/>
<evidence type="ECO:0000313" key="4">
    <source>
        <dbReference type="Proteomes" id="UP000001542"/>
    </source>
</evidence>
<dbReference type="GO" id="GO:0005737">
    <property type="term" value="C:cytoplasm"/>
    <property type="evidence" value="ECO:0000318"/>
    <property type="project" value="GO_Central"/>
</dbReference>
<dbReference type="InterPro" id="IPR016149">
    <property type="entry name" value="Casein_kin_II_reg-sub_N"/>
</dbReference>
<organism evidence="3 4">
    <name type="scientific">Trichomonas vaginalis (strain ATCC PRA-98 / G3)</name>
    <dbReference type="NCBI Taxonomy" id="412133"/>
    <lineage>
        <taxon>Eukaryota</taxon>
        <taxon>Metamonada</taxon>
        <taxon>Parabasalia</taxon>
        <taxon>Trichomonadida</taxon>
        <taxon>Trichomonadidae</taxon>
        <taxon>Trichomonas</taxon>
    </lineage>
</organism>
<dbReference type="Proteomes" id="UP000001542">
    <property type="component" value="Unassembled WGS sequence"/>
</dbReference>
<dbReference type="PROSITE" id="PS01101">
    <property type="entry name" value="CK2_BETA"/>
    <property type="match status" value="1"/>
</dbReference>
<dbReference type="GO" id="GO:0005956">
    <property type="term" value="C:protein kinase CK2 complex"/>
    <property type="evidence" value="ECO:0000318"/>
    <property type="project" value="GO_Central"/>
</dbReference>
<dbReference type="RefSeq" id="XP_001319691.1">
    <property type="nucleotide sequence ID" value="XM_001319656.1"/>
</dbReference>
<dbReference type="Gene3D" id="1.10.1820.10">
    <property type="entry name" value="protein kinase ck2 holoenzyme, chain C, domain 1"/>
    <property type="match status" value="1"/>
</dbReference>
<dbReference type="Pfam" id="PF01214">
    <property type="entry name" value="CK_II_beta"/>
    <property type="match status" value="1"/>
</dbReference>
<dbReference type="KEGG" id="tva:4765359"/>
<dbReference type="EMBL" id="DS113399">
    <property type="protein sequence ID" value="EAY07468.1"/>
    <property type="molecule type" value="Genomic_DNA"/>
</dbReference>
<dbReference type="SMR" id="A2EIP1"/>
<evidence type="ECO:0000256" key="1">
    <source>
        <dbReference type="ARBA" id="ARBA00006941"/>
    </source>
</evidence>
<dbReference type="SUPFAM" id="SSF57798">
    <property type="entry name" value="Casein kinase II beta subunit"/>
    <property type="match status" value="1"/>
</dbReference>
<protein>
    <recommendedName>
        <fullName evidence="2">Casein kinase II subunit beta</fullName>
        <shortName evidence="2">CK II beta</shortName>
    </recommendedName>
</protein>
<dbReference type="PANTHER" id="PTHR11740">
    <property type="entry name" value="CASEIN KINASE II SUBUNIT BETA"/>
    <property type="match status" value="1"/>
</dbReference>
<dbReference type="SMART" id="SM01085">
    <property type="entry name" value="CK_II_beta"/>
    <property type="match status" value="1"/>
</dbReference>
<evidence type="ECO:0000313" key="3">
    <source>
        <dbReference type="EMBL" id="EAY07468.1"/>
    </source>
</evidence>
<evidence type="ECO:0000256" key="2">
    <source>
        <dbReference type="RuleBase" id="RU361268"/>
    </source>
</evidence>
<dbReference type="InParanoid" id="A2EIP1"/>
<reference evidence="3" key="2">
    <citation type="journal article" date="2007" name="Science">
        <title>Draft genome sequence of the sexually transmitted pathogen Trichomonas vaginalis.</title>
        <authorList>
            <person name="Carlton J.M."/>
            <person name="Hirt R.P."/>
            <person name="Silva J.C."/>
            <person name="Delcher A.L."/>
            <person name="Schatz M."/>
            <person name="Zhao Q."/>
            <person name="Wortman J.R."/>
            <person name="Bidwell S.L."/>
            <person name="Alsmark U.C.M."/>
            <person name="Besteiro S."/>
            <person name="Sicheritz-Ponten T."/>
            <person name="Noel C.J."/>
            <person name="Dacks J.B."/>
            <person name="Foster P.G."/>
            <person name="Simillion C."/>
            <person name="Van de Peer Y."/>
            <person name="Miranda-Saavedra D."/>
            <person name="Barton G.J."/>
            <person name="Westrop G.D."/>
            <person name="Mueller S."/>
            <person name="Dessi D."/>
            <person name="Fiori P.L."/>
            <person name="Ren Q."/>
            <person name="Paulsen I."/>
            <person name="Zhang H."/>
            <person name="Bastida-Corcuera F.D."/>
            <person name="Simoes-Barbosa A."/>
            <person name="Brown M.T."/>
            <person name="Hayes R.D."/>
            <person name="Mukherjee M."/>
            <person name="Okumura C.Y."/>
            <person name="Schneider R."/>
            <person name="Smith A.J."/>
            <person name="Vanacova S."/>
            <person name="Villalvazo M."/>
            <person name="Haas B.J."/>
            <person name="Pertea M."/>
            <person name="Feldblyum T.V."/>
            <person name="Utterback T.R."/>
            <person name="Shu C.L."/>
            <person name="Osoegawa K."/>
            <person name="de Jong P.J."/>
            <person name="Hrdy I."/>
            <person name="Horvathova L."/>
            <person name="Zubacova Z."/>
            <person name="Dolezal P."/>
            <person name="Malik S.B."/>
            <person name="Logsdon J.M. Jr."/>
            <person name="Henze K."/>
            <person name="Gupta A."/>
            <person name="Wang C.C."/>
            <person name="Dunne R.L."/>
            <person name="Upcroft J.A."/>
            <person name="Upcroft P."/>
            <person name="White O."/>
            <person name="Salzberg S.L."/>
            <person name="Tang P."/>
            <person name="Chiu C.-H."/>
            <person name="Lee Y.-S."/>
            <person name="Embley T.M."/>
            <person name="Coombs G.H."/>
            <person name="Mottram J.C."/>
            <person name="Tachezy J."/>
            <person name="Fraser-Liggett C.M."/>
            <person name="Johnson P.J."/>
        </authorList>
    </citation>
    <scope>NUCLEOTIDE SEQUENCE [LARGE SCALE GENOMIC DNA]</scope>
    <source>
        <strain evidence="3">G3</strain>
    </source>
</reference>